<evidence type="ECO:0000313" key="2">
    <source>
        <dbReference type="EMBL" id="CAG9283249.1"/>
    </source>
</evidence>
<feature type="region of interest" description="Disordered" evidence="1">
    <location>
        <begin position="210"/>
        <end position="238"/>
    </location>
</feature>
<protein>
    <submittedName>
        <fullName evidence="2">Uncharacterized protein</fullName>
    </submittedName>
</protein>
<evidence type="ECO:0000256" key="1">
    <source>
        <dbReference type="SAM" id="MobiDB-lite"/>
    </source>
</evidence>
<sequence length="238" mass="27163">MVPIPDRRIVVDCDGDSSSCSSDVVAFCPKRSIQWKDEICEYHEGAVLDTDASRRDIWYQHSELSRIKRKALVISKEANQYGFGSLLTNTYGRAGDEMQDALNTWSRNGNSRRGLERWINDEYAAKRSDIRRRTIQSVLRAQTKLREEAINNVDYGIKVISRLSEAFSVDSRNFAYAMAIADEVAMSHVEEDYSIVQERKAKALAQQQHMAAAPPRLPQRTRGLSLTGPPEESFRHFY</sequence>
<dbReference type="EMBL" id="OU594959">
    <property type="protein sequence ID" value="CAG9283249.1"/>
    <property type="molecule type" value="Genomic_DNA"/>
</dbReference>
<accession>A0A8J9T2Y3</accession>
<dbReference type="Proteomes" id="UP000836788">
    <property type="component" value="Chromosome 18"/>
</dbReference>
<gene>
    <name evidence="2" type="ORF">PTTT1_LOCUS22180</name>
</gene>
<reference evidence="2" key="1">
    <citation type="submission" date="2022-02" db="EMBL/GenBank/DDBJ databases">
        <authorList>
            <person name="Giguere J D."/>
        </authorList>
    </citation>
    <scope>NUCLEOTIDE SEQUENCE</scope>
    <source>
        <strain evidence="2">CCAP 1055/1</strain>
    </source>
</reference>
<organism evidence="2">
    <name type="scientific">Phaeodactylum tricornutum</name>
    <name type="common">Diatom</name>
    <dbReference type="NCBI Taxonomy" id="2850"/>
    <lineage>
        <taxon>Eukaryota</taxon>
        <taxon>Sar</taxon>
        <taxon>Stramenopiles</taxon>
        <taxon>Ochrophyta</taxon>
        <taxon>Bacillariophyta</taxon>
        <taxon>Bacillariophyceae</taxon>
        <taxon>Bacillariophycidae</taxon>
        <taxon>Naviculales</taxon>
        <taxon>Phaeodactylaceae</taxon>
        <taxon>Phaeodactylum</taxon>
    </lineage>
</organism>
<dbReference type="AlphaFoldDB" id="A0A8J9T2Y3"/>
<name>A0A8J9T2Y3_PHATR</name>
<proteinExistence type="predicted"/>